<reference evidence="3" key="1">
    <citation type="submission" date="2022-11" db="EMBL/GenBank/DDBJ databases">
        <title>Chromosome-level genome of Pogonophryne albipinna.</title>
        <authorList>
            <person name="Jo E."/>
        </authorList>
    </citation>
    <scope>NUCLEOTIDE SEQUENCE</scope>
    <source>
        <strain evidence="3">SGF0006</strain>
        <tissue evidence="3">Muscle</tissue>
    </source>
</reference>
<protein>
    <recommendedName>
        <fullName evidence="2">Myb/SANT-like DNA-binding domain-containing protein</fullName>
    </recommendedName>
</protein>
<feature type="compositionally biased region" description="Low complexity" evidence="1">
    <location>
        <begin position="83"/>
        <end position="113"/>
    </location>
</feature>
<evidence type="ECO:0000256" key="1">
    <source>
        <dbReference type="SAM" id="MobiDB-lite"/>
    </source>
</evidence>
<feature type="compositionally biased region" description="Basic residues" evidence="1">
    <location>
        <begin position="17"/>
        <end position="26"/>
    </location>
</feature>
<dbReference type="AlphaFoldDB" id="A0AAD6FB98"/>
<dbReference type="Pfam" id="PF13837">
    <property type="entry name" value="Myb_DNA-bind_4"/>
    <property type="match status" value="1"/>
</dbReference>
<dbReference type="InterPro" id="IPR044822">
    <property type="entry name" value="Myb_DNA-bind_4"/>
</dbReference>
<evidence type="ECO:0000259" key="2">
    <source>
        <dbReference type="Pfam" id="PF13837"/>
    </source>
</evidence>
<feature type="compositionally biased region" description="Basic residues" evidence="1">
    <location>
        <begin position="133"/>
        <end position="144"/>
    </location>
</feature>
<dbReference type="Proteomes" id="UP001219934">
    <property type="component" value="Unassembled WGS sequence"/>
</dbReference>
<evidence type="ECO:0000313" key="4">
    <source>
        <dbReference type="Proteomes" id="UP001219934"/>
    </source>
</evidence>
<accession>A0AAD6FB98</accession>
<evidence type="ECO:0000313" key="3">
    <source>
        <dbReference type="EMBL" id="KAJ4928331.1"/>
    </source>
</evidence>
<name>A0AAD6FB98_9TELE</name>
<organism evidence="3 4">
    <name type="scientific">Pogonophryne albipinna</name>
    <dbReference type="NCBI Taxonomy" id="1090488"/>
    <lineage>
        <taxon>Eukaryota</taxon>
        <taxon>Metazoa</taxon>
        <taxon>Chordata</taxon>
        <taxon>Craniata</taxon>
        <taxon>Vertebrata</taxon>
        <taxon>Euteleostomi</taxon>
        <taxon>Actinopterygii</taxon>
        <taxon>Neopterygii</taxon>
        <taxon>Teleostei</taxon>
        <taxon>Neoteleostei</taxon>
        <taxon>Acanthomorphata</taxon>
        <taxon>Eupercaria</taxon>
        <taxon>Perciformes</taxon>
        <taxon>Notothenioidei</taxon>
        <taxon>Pogonophryne</taxon>
    </lineage>
</organism>
<sequence length="192" mass="20987">MARAGFDRTLEQISNKLKKLKKGYRDHKRDPGRSGKGGPKHSPHYEVLDSVLGDRPQNGTVNSITLETMVEDKLNLQSSTDTELSGSEEAASELPPASACSSPKPQSRSSPLPTGSPPLPTGSSSQEPLLPGGRHKQAKVKRKRDLSSELLRLMKKSDERFLEHSQMLVQQGQEVAEGVQADVPAMEDKHKD</sequence>
<dbReference type="EMBL" id="JAPTMU010000018">
    <property type="protein sequence ID" value="KAJ4928331.1"/>
    <property type="molecule type" value="Genomic_DNA"/>
</dbReference>
<gene>
    <name evidence="3" type="ORF">JOQ06_016123</name>
</gene>
<comment type="caution">
    <text evidence="3">The sequence shown here is derived from an EMBL/GenBank/DDBJ whole genome shotgun (WGS) entry which is preliminary data.</text>
</comment>
<keyword evidence="4" id="KW-1185">Reference proteome</keyword>
<proteinExistence type="predicted"/>
<feature type="domain" description="Myb/SANT-like DNA-binding" evidence="2">
    <location>
        <begin position="1"/>
        <end position="50"/>
    </location>
</feature>
<feature type="compositionally biased region" description="Polar residues" evidence="1">
    <location>
        <begin position="57"/>
        <end position="66"/>
    </location>
</feature>
<feature type="region of interest" description="Disordered" evidence="1">
    <location>
        <begin position="17"/>
        <end position="146"/>
    </location>
</feature>